<protein>
    <submittedName>
        <fullName evidence="5">SCO1/SenC</fullName>
    </submittedName>
</protein>
<dbReference type="CDD" id="cd02968">
    <property type="entry name" value="SCO"/>
    <property type="match status" value="1"/>
</dbReference>
<accession>A0ABP2TC91</accession>
<evidence type="ECO:0000256" key="2">
    <source>
        <dbReference type="ARBA" id="ARBA00023008"/>
    </source>
</evidence>
<dbReference type="InterPro" id="IPR036249">
    <property type="entry name" value="Thioredoxin-like_sf"/>
</dbReference>
<organism evidence="5 6">
    <name type="scientific">Leptospira noguchii str. 2007001578</name>
    <dbReference type="NCBI Taxonomy" id="1049974"/>
    <lineage>
        <taxon>Bacteria</taxon>
        <taxon>Pseudomonadati</taxon>
        <taxon>Spirochaetota</taxon>
        <taxon>Spirochaetia</taxon>
        <taxon>Leptospirales</taxon>
        <taxon>Leptospiraceae</taxon>
        <taxon>Leptospira</taxon>
    </lineage>
</organism>
<evidence type="ECO:0000313" key="5">
    <source>
        <dbReference type="EMBL" id="EMN01755.1"/>
    </source>
</evidence>
<comment type="caution">
    <text evidence="5">The sequence shown here is derived from an EMBL/GenBank/DDBJ whole genome shotgun (WGS) entry which is preliminary data.</text>
</comment>
<keyword evidence="3" id="KW-0472">Membrane</keyword>
<evidence type="ECO:0000256" key="3">
    <source>
        <dbReference type="SAM" id="Phobius"/>
    </source>
</evidence>
<dbReference type="SUPFAM" id="SSF52833">
    <property type="entry name" value="Thioredoxin-like"/>
    <property type="match status" value="1"/>
</dbReference>
<comment type="similarity">
    <text evidence="1">Belongs to the SCO1/2 family.</text>
</comment>
<dbReference type="PROSITE" id="PS51352">
    <property type="entry name" value="THIOREDOXIN_2"/>
    <property type="match status" value="1"/>
</dbReference>
<evidence type="ECO:0000259" key="4">
    <source>
        <dbReference type="PROSITE" id="PS51352"/>
    </source>
</evidence>
<keyword evidence="3" id="KW-0812">Transmembrane</keyword>
<proteinExistence type="inferred from homology"/>
<reference evidence="5 6" key="1">
    <citation type="submission" date="2013-01" db="EMBL/GenBank/DDBJ databases">
        <authorList>
            <person name="Harkins D.M."/>
            <person name="Durkin A.S."/>
            <person name="Brinkac L.M."/>
            <person name="Haft D.H."/>
            <person name="Selengut J.D."/>
            <person name="Sanka R."/>
            <person name="DePew J."/>
            <person name="Purushe J."/>
            <person name="Whelen A.C."/>
            <person name="Vinetz J.M."/>
            <person name="Sutton G.G."/>
            <person name="Nierman W.C."/>
            <person name="Fouts D.E."/>
        </authorList>
    </citation>
    <scope>NUCLEOTIDE SEQUENCE [LARGE SCALE GENOMIC DNA]</scope>
    <source>
        <strain evidence="5 6">2007001578</strain>
    </source>
</reference>
<feature type="domain" description="Thioredoxin" evidence="4">
    <location>
        <begin position="87"/>
        <end position="253"/>
    </location>
</feature>
<name>A0ABP2TC91_9LEPT</name>
<gene>
    <name evidence="5" type="ORF">LEP1GSC035_2600</name>
</gene>
<feature type="transmembrane region" description="Helical" evidence="3">
    <location>
        <begin position="21"/>
        <end position="44"/>
    </location>
</feature>
<dbReference type="Gene3D" id="3.40.30.10">
    <property type="entry name" value="Glutaredoxin"/>
    <property type="match status" value="1"/>
</dbReference>
<keyword evidence="2" id="KW-0186">Copper</keyword>
<dbReference type="InterPro" id="IPR013766">
    <property type="entry name" value="Thioredoxin_domain"/>
</dbReference>
<dbReference type="Pfam" id="PF02630">
    <property type="entry name" value="SCO1-SenC"/>
    <property type="match status" value="1"/>
</dbReference>
<dbReference type="InterPro" id="IPR003782">
    <property type="entry name" value="SCO1/SenC"/>
</dbReference>
<dbReference type="PANTHER" id="PTHR12151">
    <property type="entry name" value="ELECTRON TRANSPORT PROTIN SCO1/SENC FAMILY MEMBER"/>
    <property type="match status" value="1"/>
</dbReference>
<keyword evidence="3" id="KW-1133">Transmembrane helix</keyword>
<dbReference type="EMBL" id="AHMH02000041">
    <property type="protein sequence ID" value="EMN01755.1"/>
    <property type="molecule type" value="Genomic_DNA"/>
</dbReference>
<sequence>MILSKDKVFLRWFLIKSWFKKVNLVCKLFMKLIYYFFIILFFVFCEDTKDKYHSELTYFSSPQEGVLPYFKSEVMDPYWPEANGKLPDDLKKVPEFTLLTHENHIFNNQNLKNKYTLVVFFYAKCKGICPMITRNMLNFIPKLEDQTDLQIVSITVNPEIDSVGVLKKFRNQYKIVQNNWIFLTGSKKTIYDLARNQFGADIKLISGKDDLNDFVHTENVYLIDKKNFLRGIYRAKGSGDLERLKVELNTLRKEDKKSTIISFNIE</sequence>
<dbReference type="PANTHER" id="PTHR12151:SF25">
    <property type="entry name" value="LINALOOL DEHYDRATASE_ISOMERASE DOMAIN-CONTAINING PROTEIN"/>
    <property type="match status" value="1"/>
</dbReference>
<evidence type="ECO:0000313" key="6">
    <source>
        <dbReference type="Proteomes" id="UP000012099"/>
    </source>
</evidence>
<evidence type="ECO:0000256" key="1">
    <source>
        <dbReference type="ARBA" id="ARBA00010996"/>
    </source>
</evidence>
<keyword evidence="6" id="KW-1185">Reference proteome</keyword>
<dbReference type="Proteomes" id="UP000012099">
    <property type="component" value="Unassembled WGS sequence"/>
</dbReference>